<feature type="compositionally biased region" description="Basic and acidic residues" evidence="1">
    <location>
        <begin position="142"/>
        <end position="153"/>
    </location>
</feature>
<feature type="compositionally biased region" description="Polar residues" evidence="1">
    <location>
        <begin position="445"/>
        <end position="454"/>
    </location>
</feature>
<evidence type="ECO:0000313" key="3">
    <source>
        <dbReference type="Proteomes" id="UP000029867"/>
    </source>
</evidence>
<evidence type="ECO:0000313" key="2">
    <source>
        <dbReference type="EMBL" id="KGK40441.1"/>
    </source>
</evidence>
<sequence length="533" mass="61297">MAVTSIAKSSDHPAESLSKLVPEDIKNQLLKTPKFLMIEHQNHASTLSSLRNNFKYSFVVQWIYLLKHVIKLADAFDVENFEEELLGIAPPTFLNSLKSKLILFLKNQKIVSIDMEFDFFVDQIYKDYNLLELNGLEPENAGGHDDNGNENKDGANYLNDNDGDDDDDDDDDDSPVITYSKLPLSEKIDVLYNLIKLANTKSYSNFRKTVDKFEKPQFDLKITPIYETVKGNTKEEYIILQDARVYRRKWEFSKLEIPVEKSEYNEKVKNPYTDLAKLSPKLVEWTCLTTGIYQYDNYIKDLRKSFGKKTSSDEYALSQALEANIDFIIQHDLKKRKQSAQRKREIEMQMLMANRKRSSRLEEKERRKKEEEAVRMKELEVLKQQAAEMRAAKRQKLKESMYSTNNDGEINTALSREERLRKRHETTPLDNSEQDGAENHRDNGEINTESNADSSLVEIQDPNVQESPQQNESIKDTSSSETPALADNPTQITQLIPQSTNSIGSIQNDKVLGGADTETKRTNNDYTLSPRST</sequence>
<accession>A0A099P8T9</accession>
<dbReference type="EMBL" id="JQFK01000002">
    <property type="protein sequence ID" value="KGK40441.1"/>
    <property type="molecule type" value="Genomic_DNA"/>
</dbReference>
<feature type="compositionally biased region" description="Polar residues" evidence="1">
    <location>
        <begin position="401"/>
        <end position="414"/>
    </location>
</feature>
<dbReference type="VEuPathDB" id="FungiDB:C5L36_0C03620"/>
<dbReference type="HOGENOM" id="CLU_510953_0_0_1"/>
<feature type="compositionally biased region" description="Acidic residues" evidence="1">
    <location>
        <begin position="161"/>
        <end position="174"/>
    </location>
</feature>
<evidence type="ECO:0000256" key="1">
    <source>
        <dbReference type="SAM" id="MobiDB-lite"/>
    </source>
</evidence>
<evidence type="ECO:0008006" key="4">
    <source>
        <dbReference type="Google" id="ProtNLM"/>
    </source>
</evidence>
<feature type="compositionally biased region" description="Basic and acidic residues" evidence="1">
    <location>
        <begin position="359"/>
        <end position="374"/>
    </location>
</feature>
<gene>
    <name evidence="2" type="ORF">JL09_g352</name>
</gene>
<dbReference type="AlphaFoldDB" id="A0A099P8T9"/>
<dbReference type="Proteomes" id="UP000029867">
    <property type="component" value="Unassembled WGS sequence"/>
</dbReference>
<feature type="compositionally biased region" description="Polar residues" evidence="1">
    <location>
        <begin position="524"/>
        <end position="533"/>
    </location>
</feature>
<feature type="region of interest" description="Disordered" evidence="1">
    <location>
        <begin position="351"/>
        <end position="374"/>
    </location>
</feature>
<comment type="caution">
    <text evidence="2">The sequence shown here is derived from an EMBL/GenBank/DDBJ whole genome shotgun (WGS) entry which is preliminary data.</text>
</comment>
<feature type="region of interest" description="Disordered" evidence="1">
    <location>
        <begin position="392"/>
        <end position="533"/>
    </location>
</feature>
<name>A0A099P8T9_PICKU</name>
<reference evidence="3" key="1">
    <citation type="journal article" date="2014" name="Microb. Cell Fact.">
        <title>Exploiting Issatchenkia orientalis SD108 for succinic acid production.</title>
        <authorList>
            <person name="Xiao H."/>
            <person name="Shao Z."/>
            <person name="Jiang Y."/>
            <person name="Dole S."/>
            <person name="Zhao H."/>
        </authorList>
    </citation>
    <scope>NUCLEOTIDE SEQUENCE [LARGE SCALE GENOMIC DNA]</scope>
    <source>
        <strain evidence="3">SD108</strain>
    </source>
</reference>
<organism evidence="2 3">
    <name type="scientific">Pichia kudriavzevii</name>
    <name type="common">Yeast</name>
    <name type="synonym">Issatchenkia orientalis</name>
    <dbReference type="NCBI Taxonomy" id="4909"/>
    <lineage>
        <taxon>Eukaryota</taxon>
        <taxon>Fungi</taxon>
        <taxon>Dikarya</taxon>
        <taxon>Ascomycota</taxon>
        <taxon>Saccharomycotina</taxon>
        <taxon>Pichiomycetes</taxon>
        <taxon>Pichiales</taxon>
        <taxon>Pichiaceae</taxon>
        <taxon>Pichia</taxon>
    </lineage>
</organism>
<feature type="compositionally biased region" description="Polar residues" evidence="1">
    <location>
        <begin position="462"/>
        <end position="508"/>
    </location>
</feature>
<protein>
    <recommendedName>
        <fullName evidence="4">ISWI one complex protein 2</fullName>
    </recommendedName>
</protein>
<dbReference type="eggNOG" id="ENOG502S4MM">
    <property type="taxonomic scope" value="Eukaryota"/>
</dbReference>
<feature type="region of interest" description="Disordered" evidence="1">
    <location>
        <begin position="139"/>
        <end position="177"/>
    </location>
</feature>
<proteinExistence type="predicted"/>